<keyword evidence="5 6" id="KW-0968">Cytoplasmic vesicle</keyword>
<dbReference type="GO" id="GO:0030130">
    <property type="term" value="C:clathrin coat of trans-Golgi network vesicle"/>
    <property type="evidence" value="ECO:0007669"/>
    <property type="project" value="InterPro"/>
</dbReference>
<dbReference type="EMBL" id="CAJPEX010001081">
    <property type="protein sequence ID" value="CAG0918151.1"/>
    <property type="molecule type" value="Genomic_DNA"/>
</dbReference>
<dbReference type="PANTHER" id="PTHR10639:SF7">
    <property type="entry name" value="CLATHRIN LIGHT CHAIN"/>
    <property type="match status" value="1"/>
</dbReference>
<evidence type="ECO:0000256" key="6">
    <source>
        <dbReference type="RuleBase" id="RU363137"/>
    </source>
</evidence>
<dbReference type="AlphaFoldDB" id="A0A7R9BNZ4"/>
<protein>
    <recommendedName>
        <fullName evidence="6">Clathrin light chain</fullName>
    </recommendedName>
</protein>
<evidence type="ECO:0000313" key="9">
    <source>
        <dbReference type="EMBL" id="CAD7277999.1"/>
    </source>
</evidence>
<evidence type="ECO:0000313" key="10">
    <source>
        <dbReference type="Proteomes" id="UP000678499"/>
    </source>
</evidence>
<keyword evidence="7" id="KW-0175">Coiled coil</keyword>
<feature type="coiled-coil region" evidence="7">
    <location>
        <begin position="69"/>
        <end position="107"/>
    </location>
</feature>
<evidence type="ECO:0000256" key="3">
    <source>
        <dbReference type="ARBA" id="ARBA00023136"/>
    </source>
</evidence>
<evidence type="ECO:0000256" key="1">
    <source>
        <dbReference type="ARBA" id="ARBA00004180"/>
    </source>
</evidence>
<dbReference type="OrthoDB" id="5512at2759"/>
<evidence type="ECO:0000256" key="2">
    <source>
        <dbReference type="ARBA" id="ARBA00005263"/>
    </source>
</evidence>
<sequence length="284" mass="31942">MLTGDSSAVPAVVDDMFGLDDGMSAFGETGGDLASEPASSIFPVKSPVPMMSSMREEPEKIRKWREEQKIRLEEKDKEEQVQIVKLREQAKRELEEWYKSHDEQIEKTKASNSAAQRTAHGPDVVRRDSSFIAQSFSNYSPADKEEQVQIVKLREQAKRELEEWYKSHDEQIEKTKASNRAAEKEIQELSAEVVPGQEWERIAKLCEFNPKNARGSKDTFARLFFGLQKPQLSGEIIELLKRNVSHCCDDTGSVAGSRENFASLSAPSKLTIEINGIDGSVDGF</sequence>
<keyword evidence="10" id="KW-1185">Reference proteome</keyword>
<name>A0A7R9BNZ4_9CRUS</name>
<feature type="coiled-coil region" evidence="7">
    <location>
        <begin position="154"/>
        <end position="192"/>
    </location>
</feature>
<dbReference type="GO" id="GO:0032050">
    <property type="term" value="F:clathrin heavy chain binding"/>
    <property type="evidence" value="ECO:0007669"/>
    <property type="project" value="TreeGrafter"/>
</dbReference>
<dbReference type="Pfam" id="PF01086">
    <property type="entry name" value="Clathrin_lg_ch"/>
    <property type="match status" value="2"/>
</dbReference>
<dbReference type="GO" id="GO:0072583">
    <property type="term" value="P:clathrin-dependent endocytosis"/>
    <property type="evidence" value="ECO:0007669"/>
    <property type="project" value="TreeGrafter"/>
</dbReference>
<comment type="subcellular location">
    <subcellularLocation>
        <location evidence="1 6">Cytoplasmic vesicle membrane</location>
        <topology evidence="1 6">Peripheral membrane protein</topology>
        <orientation evidence="1 6">Cytoplasmic side</orientation>
    </subcellularLocation>
    <subcellularLocation>
        <location evidence="6">Membrane</location>
        <location evidence="6">Coated pit</location>
        <topology evidence="6">Peripheral membrane protein</topology>
        <orientation evidence="6">Cytoplasmic side</orientation>
    </subcellularLocation>
    <text evidence="6">Cytoplasmic face of coated pits and vesicles.</text>
</comment>
<dbReference type="GO" id="GO:0099631">
    <property type="term" value="C:postsynaptic endocytic zone cytoplasmic component"/>
    <property type="evidence" value="ECO:0007669"/>
    <property type="project" value="TreeGrafter"/>
</dbReference>
<proteinExistence type="inferred from homology"/>
<keyword evidence="3 6" id="KW-0472">Membrane</keyword>
<evidence type="ECO:0000256" key="7">
    <source>
        <dbReference type="SAM" id="Coils"/>
    </source>
</evidence>
<dbReference type="GO" id="GO:0006886">
    <property type="term" value="P:intracellular protein transport"/>
    <property type="evidence" value="ECO:0007669"/>
    <property type="project" value="InterPro"/>
</dbReference>
<dbReference type="Proteomes" id="UP000678499">
    <property type="component" value="Unassembled WGS sequence"/>
</dbReference>
<gene>
    <name evidence="9" type="ORF">NMOB1V02_LOCUS5714</name>
</gene>
<dbReference type="GO" id="GO:0030672">
    <property type="term" value="C:synaptic vesicle membrane"/>
    <property type="evidence" value="ECO:0007669"/>
    <property type="project" value="TreeGrafter"/>
</dbReference>
<feature type="region of interest" description="Disordered" evidence="8">
    <location>
        <begin position="23"/>
        <end position="61"/>
    </location>
</feature>
<evidence type="ECO:0000256" key="4">
    <source>
        <dbReference type="ARBA" id="ARBA00023176"/>
    </source>
</evidence>
<dbReference type="EMBL" id="OA883118">
    <property type="protein sequence ID" value="CAD7277999.1"/>
    <property type="molecule type" value="Genomic_DNA"/>
</dbReference>
<comment type="similarity">
    <text evidence="2 6">Belongs to the clathrin light chain family.</text>
</comment>
<evidence type="ECO:0000256" key="5">
    <source>
        <dbReference type="ARBA" id="ARBA00023329"/>
    </source>
</evidence>
<accession>A0A7R9BNZ4</accession>
<keyword evidence="4 6" id="KW-0168">Coated pit</keyword>
<dbReference type="PANTHER" id="PTHR10639">
    <property type="entry name" value="CLATHRIN LIGHT CHAIN"/>
    <property type="match status" value="1"/>
</dbReference>
<dbReference type="InterPro" id="IPR000996">
    <property type="entry name" value="Clathrin_L-chain"/>
</dbReference>
<dbReference type="GO" id="GO:0030132">
    <property type="term" value="C:clathrin coat of coated pit"/>
    <property type="evidence" value="ECO:0007669"/>
    <property type="project" value="InterPro"/>
</dbReference>
<evidence type="ECO:0000256" key="8">
    <source>
        <dbReference type="SAM" id="MobiDB-lite"/>
    </source>
</evidence>
<dbReference type="GO" id="GO:0005198">
    <property type="term" value="F:structural molecule activity"/>
    <property type="evidence" value="ECO:0007669"/>
    <property type="project" value="InterPro"/>
</dbReference>
<comment type="function">
    <text evidence="6">Clathrin is the major protein of the polyhedral coat of coated pits and vesicles.</text>
</comment>
<reference evidence="9" key="1">
    <citation type="submission" date="2020-11" db="EMBL/GenBank/DDBJ databases">
        <authorList>
            <person name="Tran Van P."/>
        </authorList>
    </citation>
    <scope>NUCLEOTIDE SEQUENCE</scope>
</reference>
<organism evidence="9">
    <name type="scientific">Notodromas monacha</name>
    <dbReference type="NCBI Taxonomy" id="399045"/>
    <lineage>
        <taxon>Eukaryota</taxon>
        <taxon>Metazoa</taxon>
        <taxon>Ecdysozoa</taxon>
        <taxon>Arthropoda</taxon>
        <taxon>Crustacea</taxon>
        <taxon>Oligostraca</taxon>
        <taxon>Ostracoda</taxon>
        <taxon>Podocopa</taxon>
        <taxon>Podocopida</taxon>
        <taxon>Cypridocopina</taxon>
        <taxon>Cypridoidea</taxon>
        <taxon>Cyprididae</taxon>
        <taxon>Notodromas</taxon>
    </lineage>
</organism>